<protein>
    <recommendedName>
        <fullName evidence="5">Secreted protein</fullName>
    </recommendedName>
</protein>
<evidence type="ECO:0000256" key="2">
    <source>
        <dbReference type="SAM" id="SignalP"/>
    </source>
</evidence>
<evidence type="ECO:0000313" key="4">
    <source>
        <dbReference type="Proteomes" id="UP000199598"/>
    </source>
</evidence>
<sequence>MSRHWLFTYIVVTGFALTSSALPAHTQISVEPSLGTSGTVEAEPDNAEEDPSMMSGMPEYQMSTPQDMPVPSEPTNDPTATDSEQNQEDKGSFWPQFLQ</sequence>
<feature type="chain" id="PRO_5046847649" description="Secreted protein" evidence="2">
    <location>
        <begin position="25"/>
        <end position="99"/>
    </location>
</feature>
<evidence type="ECO:0000256" key="1">
    <source>
        <dbReference type="SAM" id="MobiDB-lite"/>
    </source>
</evidence>
<organism evidence="3 4">
    <name type="scientific">Pseudovibrio ascidiaceicola</name>
    <dbReference type="NCBI Taxonomy" id="285279"/>
    <lineage>
        <taxon>Bacteria</taxon>
        <taxon>Pseudomonadati</taxon>
        <taxon>Pseudomonadota</taxon>
        <taxon>Alphaproteobacteria</taxon>
        <taxon>Hyphomicrobiales</taxon>
        <taxon>Stappiaceae</taxon>
        <taxon>Pseudovibrio</taxon>
    </lineage>
</organism>
<evidence type="ECO:0000313" key="3">
    <source>
        <dbReference type="EMBL" id="SFK80994.1"/>
    </source>
</evidence>
<feature type="compositionally biased region" description="Polar residues" evidence="1">
    <location>
        <begin position="29"/>
        <end position="39"/>
    </location>
</feature>
<evidence type="ECO:0008006" key="5">
    <source>
        <dbReference type="Google" id="ProtNLM"/>
    </source>
</evidence>
<feature type="compositionally biased region" description="Acidic residues" evidence="1">
    <location>
        <begin position="42"/>
        <end position="51"/>
    </location>
</feature>
<name>A0A1I4CID0_9HYPH</name>
<feature type="region of interest" description="Disordered" evidence="1">
    <location>
        <begin position="29"/>
        <end position="99"/>
    </location>
</feature>
<dbReference type="RefSeq" id="WP_093521433.1">
    <property type="nucleotide sequence ID" value="NZ_FOSK01000009.1"/>
</dbReference>
<dbReference type="EMBL" id="FOSK01000009">
    <property type="protein sequence ID" value="SFK80994.1"/>
    <property type="molecule type" value="Genomic_DNA"/>
</dbReference>
<gene>
    <name evidence="3" type="ORF">SAMN04488518_109185</name>
</gene>
<keyword evidence="2" id="KW-0732">Signal</keyword>
<accession>A0A1I4CID0</accession>
<dbReference type="Proteomes" id="UP000199598">
    <property type="component" value="Unassembled WGS sequence"/>
</dbReference>
<feature type="compositionally biased region" description="Polar residues" evidence="1">
    <location>
        <begin position="73"/>
        <end position="84"/>
    </location>
</feature>
<feature type="signal peptide" evidence="2">
    <location>
        <begin position="1"/>
        <end position="24"/>
    </location>
</feature>
<keyword evidence="4" id="KW-1185">Reference proteome</keyword>
<comment type="caution">
    <text evidence="3">The sequence shown here is derived from an EMBL/GenBank/DDBJ whole genome shotgun (WGS) entry which is preliminary data.</text>
</comment>
<reference evidence="3 4" key="1">
    <citation type="submission" date="2016-10" db="EMBL/GenBank/DDBJ databases">
        <authorList>
            <person name="Varghese N."/>
            <person name="Submissions S."/>
        </authorList>
    </citation>
    <scope>NUCLEOTIDE SEQUENCE [LARGE SCALE GENOMIC DNA]</scope>
    <source>
        <strain evidence="3 4">DSM 16392</strain>
    </source>
</reference>
<proteinExistence type="predicted"/>